<organism evidence="3 4">
    <name type="scientific">Saccharopolyspora karakumensis</name>
    <dbReference type="NCBI Taxonomy" id="2530386"/>
    <lineage>
        <taxon>Bacteria</taxon>
        <taxon>Bacillati</taxon>
        <taxon>Actinomycetota</taxon>
        <taxon>Actinomycetes</taxon>
        <taxon>Pseudonocardiales</taxon>
        <taxon>Pseudonocardiaceae</taxon>
        <taxon>Saccharopolyspora</taxon>
    </lineage>
</organism>
<dbReference type="PANTHER" id="PTHR42760">
    <property type="entry name" value="SHORT-CHAIN DEHYDROGENASES/REDUCTASES FAMILY MEMBER"/>
    <property type="match status" value="1"/>
</dbReference>
<dbReference type="AlphaFoldDB" id="A0A4R5BBN2"/>
<dbReference type="PANTHER" id="PTHR42760:SF133">
    <property type="entry name" value="3-OXOACYL-[ACYL-CARRIER-PROTEIN] REDUCTASE"/>
    <property type="match status" value="1"/>
</dbReference>
<gene>
    <name evidence="3" type="ORF">E1202_29850</name>
</gene>
<evidence type="ECO:0000313" key="4">
    <source>
        <dbReference type="Proteomes" id="UP000294723"/>
    </source>
</evidence>
<dbReference type="PRINTS" id="PR00081">
    <property type="entry name" value="GDHRDH"/>
</dbReference>
<protein>
    <submittedName>
        <fullName evidence="3">SDR family oxidoreductase</fullName>
    </submittedName>
</protein>
<comment type="similarity">
    <text evidence="1">Belongs to the short-chain dehydrogenases/reductases (SDR) family.</text>
</comment>
<name>A0A4R5BBN2_9PSEU</name>
<evidence type="ECO:0000256" key="1">
    <source>
        <dbReference type="ARBA" id="ARBA00006484"/>
    </source>
</evidence>
<comment type="caution">
    <text evidence="3">The sequence shown here is derived from an EMBL/GenBank/DDBJ whole genome shotgun (WGS) entry which is preliminary data.</text>
</comment>
<keyword evidence="2" id="KW-0560">Oxidoreductase</keyword>
<sequence>MTSHPRNIVITGAGSGIGAAAARAFAASGDRVHLVDLSQERLDTVAADLDQVTTHRIDVSDAHEVRAAIESIDVEFGSIDVLVSNAGIFDGLAGIQETTYELWDRIISVNLTGAFNVIKPVSEVMVRQKFGRIITISSIAATRTLPDGLSYDASKAGLEGMTRRLAVDLGAYGITANTVAPGVINTSIQETSHELLGGMIPDTTGGDNIAANANFLETAVPARRSGQPSEIAATIHFLASTGAAYINGEVIHVDGGWIAS</sequence>
<evidence type="ECO:0000313" key="3">
    <source>
        <dbReference type="EMBL" id="TDD80902.1"/>
    </source>
</evidence>
<evidence type="ECO:0000256" key="2">
    <source>
        <dbReference type="ARBA" id="ARBA00023002"/>
    </source>
</evidence>
<dbReference type="InterPro" id="IPR036291">
    <property type="entry name" value="NAD(P)-bd_dom_sf"/>
</dbReference>
<dbReference type="FunFam" id="3.40.50.720:FF:000084">
    <property type="entry name" value="Short-chain dehydrogenase reductase"/>
    <property type="match status" value="1"/>
</dbReference>
<accession>A0A4R5BBN2</accession>
<dbReference type="InterPro" id="IPR002347">
    <property type="entry name" value="SDR_fam"/>
</dbReference>
<proteinExistence type="inferred from homology"/>
<dbReference type="CDD" id="cd05233">
    <property type="entry name" value="SDR_c"/>
    <property type="match status" value="1"/>
</dbReference>
<dbReference type="Gene3D" id="3.40.50.720">
    <property type="entry name" value="NAD(P)-binding Rossmann-like Domain"/>
    <property type="match status" value="1"/>
</dbReference>
<dbReference type="Proteomes" id="UP000294723">
    <property type="component" value="Unassembled WGS sequence"/>
</dbReference>
<dbReference type="SUPFAM" id="SSF51735">
    <property type="entry name" value="NAD(P)-binding Rossmann-fold domains"/>
    <property type="match status" value="1"/>
</dbReference>
<reference evidence="3 4" key="1">
    <citation type="submission" date="2019-03" db="EMBL/GenBank/DDBJ databases">
        <title>Draft genome sequences of novel Actinobacteria.</title>
        <authorList>
            <person name="Sahin N."/>
            <person name="Ay H."/>
            <person name="Saygin H."/>
        </authorList>
    </citation>
    <scope>NUCLEOTIDE SEQUENCE [LARGE SCALE GENOMIC DNA]</scope>
    <source>
        <strain evidence="3 4">5K548</strain>
    </source>
</reference>
<keyword evidence="4" id="KW-1185">Reference proteome</keyword>
<dbReference type="RefSeq" id="WP_132686655.1">
    <property type="nucleotide sequence ID" value="NZ_SMLA01000086.1"/>
</dbReference>
<dbReference type="Pfam" id="PF13561">
    <property type="entry name" value="adh_short_C2"/>
    <property type="match status" value="1"/>
</dbReference>
<dbReference type="PRINTS" id="PR00080">
    <property type="entry name" value="SDRFAMILY"/>
</dbReference>
<dbReference type="GO" id="GO:0016616">
    <property type="term" value="F:oxidoreductase activity, acting on the CH-OH group of donors, NAD or NADP as acceptor"/>
    <property type="evidence" value="ECO:0007669"/>
    <property type="project" value="TreeGrafter"/>
</dbReference>
<dbReference type="EMBL" id="SMLA01000086">
    <property type="protein sequence ID" value="TDD80902.1"/>
    <property type="molecule type" value="Genomic_DNA"/>
</dbReference>